<accession>A0A327SBB2</accession>
<dbReference type="InterPro" id="IPR003423">
    <property type="entry name" value="OMP_efflux"/>
</dbReference>
<dbReference type="STRING" id="188932.AY601_3570"/>
<dbReference type="InterPro" id="IPR051906">
    <property type="entry name" value="TolC-like"/>
</dbReference>
<dbReference type="GO" id="GO:0015288">
    <property type="term" value="F:porin activity"/>
    <property type="evidence" value="ECO:0007669"/>
    <property type="project" value="TreeGrafter"/>
</dbReference>
<evidence type="ECO:0000256" key="4">
    <source>
        <dbReference type="ARBA" id="ARBA00022452"/>
    </source>
</evidence>
<evidence type="ECO:0000313" key="10">
    <source>
        <dbReference type="Proteomes" id="UP000249754"/>
    </source>
</evidence>
<name>A0A327SBB2_9SPHI</name>
<evidence type="ECO:0000256" key="7">
    <source>
        <dbReference type="ARBA" id="ARBA00023237"/>
    </source>
</evidence>
<protein>
    <submittedName>
        <fullName evidence="9">Outer membrane protein</fullName>
    </submittedName>
</protein>
<keyword evidence="3" id="KW-0813">Transport</keyword>
<comment type="caution">
    <text evidence="9">The sequence shown here is derived from an EMBL/GenBank/DDBJ whole genome shotgun (WGS) entry which is preliminary data.</text>
</comment>
<dbReference type="OrthoDB" id="9811587at2"/>
<feature type="signal peptide" evidence="8">
    <location>
        <begin position="1"/>
        <end position="31"/>
    </location>
</feature>
<dbReference type="EMBL" id="QLLR01000024">
    <property type="protein sequence ID" value="RAJ26211.1"/>
    <property type="molecule type" value="Genomic_DNA"/>
</dbReference>
<gene>
    <name evidence="9" type="ORF">LY11_03917</name>
</gene>
<dbReference type="GO" id="GO:0009279">
    <property type="term" value="C:cell outer membrane"/>
    <property type="evidence" value="ECO:0007669"/>
    <property type="project" value="UniProtKB-SubCell"/>
</dbReference>
<dbReference type="PANTHER" id="PTHR30026:SF20">
    <property type="entry name" value="OUTER MEMBRANE PROTEIN TOLC"/>
    <property type="match status" value="1"/>
</dbReference>
<evidence type="ECO:0000256" key="1">
    <source>
        <dbReference type="ARBA" id="ARBA00004442"/>
    </source>
</evidence>
<dbReference type="PANTHER" id="PTHR30026">
    <property type="entry name" value="OUTER MEMBRANE PROTEIN TOLC"/>
    <property type="match status" value="1"/>
</dbReference>
<comment type="similarity">
    <text evidence="2">Belongs to the outer membrane factor (OMF) (TC 1.B.17) family.</text>
</comment>
<organism evidence="9 10">
    <name type="scientific">Pedobacter cryoconitis</name>
    <dbReference type="NCBI Taxonomy" id="188932"/>
    <lineage>
        <taxon>Bacteria</taxon>
        <taxon>Pseudomonadati</taxon>
        <taxon>Bacteroidota</taxon>
        <taxon>Sphingobacteriia</taxon>
        <taxon>Sphingobacteriales</taxon>
        <taxon>Sphingobacteriaceae</taxon>
        <taxon>Pedobacter</taxon>
    </lineage>
</organism>
<evidence type="ECO:0000256" key="6">
    <source>
        <dbReference type="ARBA" id="ARBA00023136"/>
    </source>
</evidence>
<keyword evidence="7" id="KW-0998">Cell outer membrane</keyword>
<keyword evidence="8" id="KW-0732">Signal</keyword>
<reference evidence="9 10" key="1">
    <citation type="submission" date="2018-06" db="EMBL/GenBank/DDBJ databases">
        <title>Genomic Encyclopedia of Archaeal and Bacterial Type Strains, Phase II (KMG-II): from individual species to whole genera.</title>
        <authorList>
            <person name="Goeker M."/>
        </authorList>
    </citation>
    <scope>NUCLEOTIDE SEQUENCE [LARGE SCALE GENOMIC DNA]</scope>
    <source>
        <strain evidence="9 10">DSM 14825</strain>
    </source>
</reference>
<keyword evidence="6" id="KW-0472">Membrane</keyword>
<dbReference type="SUPFAM" id="SSF56954">
    <property type="entry name" value="Outer membrane efflux proteins (OEP)"/>
    <property type="match status" value="1"/>
</dbReference>
<dbReference type="AlphaFoldDB" id="A0A327SBB2"/>
<feature type="chain" id="PRO_5016319135" evidence="8">
    <location>
        <begin position="32"/>
        <end position="468"/>
    </location>
</feature>
<evidence type="ECO:0000313" key="9">
    <source>
        <dbReference type="EMBL" id="RAJ26211.1"/>
    </source>
</evidence>
<keyword evidence="5" id="KW-0812">Transmembrane</keyword>
<evidence type="ECO:0000256" key="3">
    <source>
        <dbReference type="ARBA" id="ARBA00022448"/>
    </source>
</evidence>
<dbReference type="Proteomes" id="UP000249754">
    <property type="component" value="Unassembled WGS sequence"/>
</dbReference>
<dbReference type="Gene3D" id="1.20.1600.10">
    <property type="entry name" value="Outer membrane efflux proteins (OEP)"/>
    <property type="match status" value="1"/>
</dbReference>
<proteinExistence type="inferred from homology"/>
<evidence type="ECO:0000256" key="5">
    <source>
        <dbReference type="ARBA" id="ARBA00022692"/>
    </source>
</evidence>
<evidence type="ECO:0000256" key="8">
    <source>
        <dbReference type="SAM" id="SignalP"/>
    </source>
</evidence>
<evidence type="ECO:0000256" key="2">
    <source>
        <dbReference type="ARBA" id="ARBA00007613"/>
    </source>
</evidence>
<dbReference type="GO" id="GO:1990281">
    <property type="term" value="C:efflux pump complex"/>
    <property type="evidence" value="ECO:0007669"/>
    <property type="project" value="TreeGrafter"/>
</dbReference>
<dbReference type="Pfam" id="PF02321">
    <property type="entry name" value="OEP"/>
    <property type="match status" value="2"/>
</dbReference>
<dbReference type="GO" id="GO:0015562">
    <property type="term" value="F:efflux transmembrane transporter activity"/>
    <property type="evidence" value="ECO:0007669"/>
    <property type="project" value="InterPro"/>
</dbReference>
<comment type="subcellular location">
    <subcellularLocation>
        <location evidence="1">Cell outer membrane</location>
    </subcellularLocation>
</comment>
<keyword evidence="4" id="KW-1134">Transmembrane beta strand</keyword>
<sequence>MKMFTTNTLSKLTFAVTFSLVTIGMSANLHAQETLTIQDAIDRMLDNNLNIKQSALNVATSAVNLEQSKAALYPSLSAGMDNNFNFGRSLNTATNELVSQKFYQGMGSLTTSVDLFGGFAKLNQIRQNKILLAAGNSSLDKVKNDLILQVVTAYFQVVFNTDLLKASKEQLLVAQETQRREQSLLEAGNKTLADISQAKAQTATAELNVTNAQNQLTISYLTLSQLMEMRPDSQNYTVVKPTIKDIAEAQKIYDVNDVYNTSLSFFPDIKLAELNREAAGKAVDVAKGAAYPKVTMGGSLGSQYSYALGQRPLIPLLDGSFASPPPEPGLGNQINTNFYQAIQVSLRIPIFNGLIIKGNVKKAKISYESSKISEQLAKNNLNKVIAQAVADLRAADSRYKSNENTFNAQKDAFNVIEQRYAVGLVNSLDYNTSRTNRNKAEVDFIQSKYDLLFKSKVIDYYLGKQITF</sequence>